<accession>A0A3N4HIX5</accession>
<dbReference type="Proteomes" id="UP000275078">
    <property type="component" value="Unassembled WGS sequence"/>
</dbReference>
<feature type="compositionally biased region" description="Polar residues" evidence="1">
    <location>
        <begin position="269"/>
        <end position="279"/>
    </location>
</feature>
<name>A0A3N4HIX5_ASCIM</name>
<dbReference type="AlphaFoldDB" id="A0A3N4HIX5"/>
<feature type="compositionally biased region" description="Polar residues" evidence="1">
    <location>
        <begin position="248"/>
        <end position="259"/>
    </location>
</feature>
<organism evidence="2 3">
    <name type="scientific">Ascobolus immersus RN42</name>
    <dbReference type="NCBI Taxonomy" id="1160509"/>
    <lineage>
        <taxon>Eukaryota</taxon>
        <taxon>Fungi</taxon>
        <taxon>Dikarya</taxon>
        <taxon>Ascomycota</taxon>
        <taxon>Pezizomycotina</taxon>
        <taxon>Pezizomycetes</taxon>
        <taxon>Pezizales</taxon>
        <taxon>Ascobolaceae</taxon>
        <taxon>Ascobolus</taxon>
    </lineage>
</organism>
<sequence length="279" mass="30981">MSMATDSSSTLVPLWYYDAENVDEGTRLAAESEGKQPAWFKNGSWLTAWRQRHLVLLHNSPEVTFRRATELSQQPVIVVGTSRATATNIRAGSNGGDFWDSGRRGGLPPETAGPSQPTLIPAFPDATVETSSVIKPHPDYDKCPARYRVDRQTAHRFSSNSESPDEYCKYCGISFEHTRRYAQRKRSLKSGTVGSTVLESMDNAEGYMQYLKYGDQLQYQPTEAHSGQSGTEFGIDPELNFDFDNQSDTETLVASNASYYSGYDENEDASGSTSWGYAQ</sequence>
<evidence type="ECO:0000256" key="1">
    <source>
        <dbReference type="SAM" id="MobiDB-lite"/>
    </source>
</evidence>
<gene>
    <name evidence="2" type="ORF">BJ508DRAFT_380872</name>
</gene>
<evidence type="ECO:0000313" key="3">
    <source>
        <dbReference type="Proteomes" id="UP000275078"/>
    </source>
</evidence>
<feature type="region of interest" description="Disordered" evidence="1">
    <location>
        <begin position="222"/>
        <end position="279"/>
    </location>
</feature>
<protein>
    <submittedName>
        <fullName evidence="2">Uncharacterized protein</fullName>
    </submittedName>
</protein>
<feature type="region of interest" description="Disordered" evidence="1">
    <location>
        <begin position="91"/>
        <end position="116"/>
    </location>
</feature>
<keyword evidence="3" id="KW-1185">Reference proteome</keyword>
<reference evidence="2 3" key="1">
    <citation type="journal article" date="2018" name="Nat. Ecol. Evol.">
        <title>Pezizomycetes genomes reveal the molecular basis of ectomycorrhizal truffle lifestyle.</title>
        <authorList>
            <person name="Murat C."/>
            <person name="Payen T."/>
            <person name="Noel B."/>
            <person name="Kuo A."/>
            <person name="Morin E."/>
            <person name="Chen J."/>
            <person name="Kohler A."/>
            <person name="Krizsan K."/>
            <person name="Balestrini R."/>
            <person name="Da Silva C."/>
            <person name="Montanini B."/>
            <person name="Hainaut M."/>
            <person name="Levati E."/>
            <person name="Barry K.W."/>
            <person name="Belfiori B."/>
            <person name="Cichocki N."/>
            <person name="Clum A."/>
            <person name="Dockter R.B."/>
            <person name="Fauchery L."/>
            <person name="Guy J."/>
            <person name="Iotti M."/>
            <person name="Le Tacon F."/>
            <person name="Lindquist E.A."/>
            <person name="Lipzen A."/>
            <person name="Malagnac F."/>
            <person name="Mello A."/>
            <person name="Molinier V."/>
            <person name="Miyauchi S."/>
            <person name="Poulain J."/>
            <person name="Riccioni C."/>
            <person name="Rubini A."/>
            <person name="Sitrit Y."/>
            <person name="Splivallo R."/>
            <person name="Traeger S."/>
            <person name="Wang M."/>
            <person name="Zifcakova L."/>
            <person name="Wipf D."/>
            <person name="Zambonelli A."/>
            <person name="Paolocci F."/>
            <person name="Nowrousian M."/>
            <person name="Ottonello S."/>
            <person name="Baldrian P."/>
            <person name="Spatafora J.W."/>
            <person name="Henrissat B."/>
            <person name="Nagy L.G."/>
            <person name="Aury J.M."/>
            <person name="Wincker P."/>
            <person name="Grigoriev I.V."/>
            <person name="Bonfante P."/>
            <person name="Martin F.M."/>
        </authorList>
    </citation>
    <scope>NUCLEOTIDE SEQUENCE [LARGE SCALE GENOMIC DNA]</scope>
    <source>
        <strain evidence="2 3">RN42</strain>
    </source>
</reference>
<evidence type="ECO:0000313" key="2">
    <source>
        <dbReference type="EMBL" id="RPA73882.1"/>
    </source>
</evidence>
<dbReference type="EMBL" id="ML119808">
    <property type="protein sequence ID" value="RPA73882.1"/>
    <property type="molecule type" value="Genomic_DNA"/>
</dbReference>
<feature type="compositionally biased region" description="Polar residues" evidence="1">
    <location>
        <begin position="222"/>
        <end position="231"/>
    </location>
</feature>
<proteinExistence type="predicted"/>